<proteinExistence type="predicted"/>
<evidence type="ECO:0000259" key="1">
    <source>
        <dbReference type="Pfam" id="PF01881"/>
    </source>
</evidence>
<organism evidence="2 3">
    <name type="scientific">Candidatus Thiomargarita nelsonii</name>
    <dbReference type="NCBI Taxonomy" id="1003181"/>
    <lineage>
        <taxon>Bacteria</taxon>
        <taxon>Pseudomonadati</taxon>
        <taxon>Pseudomonadota</taxon>
        <taxon>Gammaproteobacteria</taxon>
        <taxon>Thiotrichales</taxon>
        <taxon>Thiotrichaceae</taxon>
        <taxon>Thiomargarita</taxon>
    </lineage>
</organism>
<dbReference type="InterPro" id="IPR049435">
    <property type="entry name" value="Cas_Cas6_C"/>
</dbReference>
<dbReference type="Pfam" id="PF01881">
    <property type="entry name" value="Cas_Cas6_C"/>
    <property type="match status" value="1"/>
</dbReference>
<evidence type="ECO:0000313" key="2">
    <source>
        <dbReference type="EMBL" id="OAD19301.1"/>
    </source>
</evidence>
<feature type="domain" description="CRISPR associated protein Cas6 C-terminal" evidence="1">
    <location>
        <begin position="122"/>
        <end position="237"/>
    </location>
</feature>
<name>A0A176RU89_9GAMM</name>
<protein>
    <submittedName>
        <fullName evidence="2">CRISPR-associated Cas family protein</fullName>
    </submittedName>
</protein>
<dbReference type="Gene3D" id="3.30.70.1900">
    <property type="match status" value="1"/>
</dbReference>
<gene>
    <name evidence="2" type="ORF">THIOM_005073</name>
</gene>
<sequence length="246" mass="27232">MNAMRRLKISLPKKAEIHYKYLDILHDSIVNAWIAAGAQKEQILDMTALPWNFAALGGQGKQGKMVHTLVVSTPDTHLAKILRHLNPEEIRYARASTIENVNFAEAQISIEDDPIMPNQNALGVLMLSPLAISDKTVSKGKRWHKDLSKVDLSAAINHRLSRFAGRDIKLEVQVDSLYLRCNPDHSVLVPTKLMRNGKKVFVLGMSAPLVLAGSEDDLRFAWYAGIGEKTRNGFGCIGLAEQGVGR</sequence>
<dbReference type="PATRIC" id="fig|1003181.4.peg.6713"/>
<dbReference type="Proteomes" id="UP000076962">
    <property type="component" value="Unassembled WGS sequence"/>
</dbReference>
<comment type="caution">
    <text evidence="2">The sequence shown here is derived from an EMBL/GenBank/DDBJ whole genome shotgun (WGS) entry which is preliminary data.</text>
</comment>
<evidence type="ECO:0000313" key="3">
    <source>
        <dbReference type="Proteomes" id="UP000076962"/>
    </source>
</evidence>
<accession>A0A176RU89</accession>
<keyword evidence="3" id="KW-1185">Reference proteome</keyword>
<dbReference type="AlphaFoldDB" id="A0A176RU89"/>
<dbReference type="EMBL" id="LUTY01002858">
    <property type="protein sequence ID" value="OAD19301.1"/>
    <property type="molecule type" value="Genomic_DNA"/>
</dbReference>
<reference evidence="2 3" key="1">
    <citation type="submission" date="2016-05" db="EMBL/GenBank/DDBJ databases">
        <title>Single-cell genome of chain-forming Candidatus Thiomargarita nelsonii and comparison to other large sulfur-oxidizing bacteria.</title>
        <authorList>
            <person name="Winkel M."/>
            <person name="Salman V."/>
            <person name="Woyke T."/>
            <person name="Schulz-Vogt H."/>
            <person name="Richter M."/>
            <person name="Flood B."/>
            <person name="Bailey J."/>
            <person name="Amann R."/>
            <person name="Mussmann M."/>
        </authorList>
    </citation>
    <scope>NUCLEOTIDE SEQUENCE [LARGE SCALE GENOMIC DNA]</scope>
    <source>
        <strain evidence="2 3">THI036</strain>
    </source>
</reference>